<comment type="subcellular location">
    <subcellularLocation>
        <location evidence="1 11">Cell outer membrane</location>
        <topology evidence="1 11">Multi-pass membrane protein</topology>
    </subcellularLocation>
</comment>
<evidence type="ECO:0000256" key="12">
    <source>
        <dbReference type="RuleBase" id="RU003357"/>
    </source>
</evidence>
<dbReference type="PANTHER" id="PTHR32552:SF81">
    <property type="entry name" value="TONB-DEPENDENT OUTER MEMBRANE RECEPTOR"/>
    <property type="match status" value="1"/>
</dbReference>
<dbReference type="Gene3D" id="2.40.170.20">
    <property type="entry name" value="TonB-dependent receptor, beta-barrel domain"/>
    <property type="match status" value="2"/>
</dbReference>
<dbReference type="Pfam" id="PF00593">
    <property type="entry name" value="TonB_dep_Rec_b-barrel"/>
    <property type="match status" value="1"/>
</dbReference>
<evidence type="ECO:0000259" key="15">
    <source>
        <dbReference type="Pfam" id="PF07715"/>
    </source>
</evidence>
<keyword evidence="6" id="KW-0408">Iron</keyword>
<evidence type="ECO:0000256" key="4">
    <source>
        <dbReference type="ARBA" id="ARBA00022496"/>
    </source>
</evidence>
<evidence type="ECO:0000256" key="10">
    <source>
        <dbReference type="ARBA" id="ARBA00023237"/>
    </source>
</evidence>
<keyword evidence="2 11" id="KW-0813">Transport</keyword>
<feature type="chain" id="PRO_5021279934" evidence="13">
    <location>
        <begin position="28"/>
        <end position="801"/>
    </location>
</feature>
<name>A0A501PJ07_9PROT</name>
<evidence type="ECO:0000256" key="2">
    <source>
        <dbReference type="ARBA" id="ARBA00022448"/>
    </source>
</evidence>
<comment type="caution">
    <text evidence="16">The sequence shown here is derived from an EMBL/GenBank/DDBJ whole genome shotgun (WGS) entry which is preliminary data.</text>
</comment>
<accession>A0A501PJ07</accession>
<dbReference type="OrthoDB" id="9760333at2"/>
<organism evidence="16 17">
    <name type="scientific">Emcibacter nanhaiensis</name>
    <dbReference type="NCBI Taxonomy" id="1505037"/>
    <lineage>
        <taxon>Bacteria</taxon>
        <taxon>Pseudomonadati</taxon>
        <taxon>Pseudomonadota</taxon>
        <taxon>Alphaproteobacteria</taxon>
        <taxon>Emcibacterales</taxon>
        <taxon>Emcibacteraceae</taxon>
        <taxon>Emcibacter</taxon>
    </lineage>
</organism>
<feature type="domain" description="TonB-dependent receptor plug" evidence="15">
    <location>
        <begin position="56"/>
        <end position="166"/>
    </location>
</feature>
<dbReference type="PROSITE" id="PS52016">
    <property type="entry name" value="TONB_DEPENDENT_REC_3"/>
    <property type="match status" value="1"/>
</dbReference>
<sequence length="801" mass="86867">MITEKLHRFLSSTSLVILSIAANQALAQESQSSADAENTMTLEEIVVTAQFREGNLQKTPLSITAVTGDGLRARGMTNAVDIGNTVPNAVIQPLGAGFGATAAAFIRGVGLGDVSLSYEPAVPIYLDGVYLGRPQGAFLDLLDLDRVEVLRGPQGTLSGKNAVGGAINLISRKPEGSGEGFVEARIGSDNRMDLKGSFDVALSPDKLFARISAASKTADGYHDILDYECVNGAGSLGAGTSSSFLLPGILPADLGSTATGDNCVVDTLGDENVQSGRLALRYIASDDVEILLSGDYTRQRQKGPSDKYTILADNGLNDAWAALVTEPLYGSSLDSRFVTDSPYTSYHRYGTDPISGRTVPNINNLDHWGVAATIDWDIADDMNLSATTSYRRFFNAFGRDSDGSPLPNNFTYDETTHKQFTQEVRLSGTTGALDWTVGGFYYWADDTNEGWGILYPGLITAQDAVDSQKVKSWALFFHGIYQVTEDFSVTGGARYTHDSKDIAIDRYNFLTGTYAIDNAQLSIGAERVTPMLSLNYQVTPDVMTYALYSRGFRGGGYSPRPANALQVAAFDPETVDNFEVGMKSQWLDGRLRLNLAGFYSKYKDMVQFKQFAADDPDNPSGANWFRALNTAQSHFFGLELEMNAELTSNMHIDGSVGWIDYTLEDDGGAGFCQTYTNGKPCLAPRTPTWTASIGADYTIDLGQSGTLTPRVDVRYQSRIFFLASTEGATYSDINGQAPYATVNGNITWRSADEDWEVSVYGRNLSNIAYFQGKLSLVGAFGREQGSVARPRELGVTLRRNF</sequence>
<evidence type="ECO:0000256" key="1">
    <source>
        <dbReference type="ARBA" id="ARBA00004571"/>
    </source>
</evidence>
<feature type="domain" description="TonB-dependent receptor-like beta-barrel" evidence="14">
    <location>
        <begin position="325"/>
        <end position="764"/>
    </location>
</feature>
<keyword evidence="3 11" id="KW-1134">Transmembrane beta strand</keyword>
<evidence type="ECO:0000256" key="13">
    <source>
        <dbReference type="SAM" id="SignalP"/>
    </source>
</evidence>
<dbReference type="GO" id="GO:0009279">
    <property type="term" value="C:cell outer membrane"/>
    <property type="evidence" value="ECO:0007669"/>
    <property type="project" value="UniProtKB-SubCell"/>
</dbReference>
<evidence type="ECO:0000259" key="14">
    <source>
        <dbReference type="Pfam" id="PF00593"/>
    </source>
</evidence>
<evidence type="ECO:0000256" key="6">
    <source>
        <dbReference type="ARBA" id="ARBA00023004"/>
    </source>
</evidence>
<dbReference type="InterPro" id="IPR012910">
    <property type="entry name" value="Plug_dom"/>
</dbReference>
<evidence type="ECO:0000256" key="7">
    <source>
        <dbReference type="ARBA" id="ARBA00023065"/>
    </source>
</evidence>
<protein>
    <submittedName>
        <fullName evidence="16">TonB-dependent receptor</fullName>
    </submittedName>
</protein>
<evidence type="ECO:0000313" key="17">
    <source>
        <dbReference type="Proteomes" id="UP000319148"/>
    </source>
</evidence>
<evidence type="ECO:0000313" key="16">
    <source>
        <dbReference type="EMBL" id="TPD60205.1"/>
    </source>
</evidence>
<dbReference type="RefSeq" id="WP_139940615.1">
    <property type="nucleotide sequence ID" value="NZ_JBHSYP010000027.1"/>
</dbReference>
<keyword evidence="13" id="KW-0732">Signal</keyword>
<dbReference type="Proteomes" id="UP000319148">
    <property type="component" value="Unassembled WGS sequence"/>
</dbReference>
<keyword evidence="16" id="KW-0675">Receptor</keyword>
<dbReference type="InterPro" id="IPR000531">
    <property type="entry name" value="Beta-barrel_TonB"/>
</dbReference>
<dbReference type="AlphaFoldDB" id="A0A501PJ07"/>
<keyword evidence="4" id="KW-0410">Iron transport</keyword>
<proteinExistence type="inferred from homology"/>
<evidence type="ECO:0000256" key="5">
    <source>
        <dbReference type="ARBA" id="ARBA00022692"/>
    </source>
</evidence>
<dbReference type="EMBL" id="VFIY01000008">
    <property type="protein sequence ID" value="TPD60205.1"/>
    <property type="molecule type" value="Genomic_DNA"/>
</dbReference>
<dbReference type="SUPFAM" id="SSF56935">
    <property type="entry name" value="Porins"/>
    <property type="match status" value="1"/>
</dbReference>
<keyword evidence="10 11" id="KW-0998">Cell outer membrane</keyword>
<dbReference type="Pfam" id="PF07715">
    <property type="entry name" value="Plug"/>
    <property type="match status" value="1"/>
</dbReference>
<evidence type="ECO:0000256" key="9">
    <source>
        <dbReference type="ARBA" id="ARBA00023136"/>
    </source>
</evidence>
<keyword evidence="9 11" id="KW-0472">Membrane</keyword>
<keyword evidence="7" id="KW-0406">Ion transport</keyword>
<evidence type="ECO:0000256" key="8">
    <source>
        <dbReference type="ARBA" id="ARBA00023077"/>
    </source>
</evidence>
<reference evidence="17" key="1">
    <citation type="submission" date="2019-06" db="EMBL/GenBank/DDBJ databases">
        <title>The complete genome of Emcibacter congregatus ZYLT.</title>
        <authorList>
            <person name="Zhao Z."/>
        </authorList>
    </citation>
    <scope>NUCLEOTIDE SEQUENCE [LARGE SCALE GENOMIC DNA]</scope>
    <source>
        <strain evidence="17">MCCC 1A06723</strain>
    </source>
</reference>
<comment type="similarity">
    <text evidence="11 12">Belongs to the TonB-dependent receptor family.</text>
</comment>
<keyword evidence="5 11" id="KW-0812">Transmembrane</keyword>
<dbReference type="InterPro" id="IPR039426">
    <property type="entry name" value="TonB-dep_rcpt-like"/>
</dbReference>
<dbReference type="InterPro" id="IPR036942">
    <property type="entry name" value="Beta-barrel_TonB_sf"/>
</dbReference>
<feature type="signal peptide" evidence="13">
    <location>
        <begin position="1"/>
        <end position="27"/>
    </location>
</feature>
<keyword evidence="17" id="KW-1185">Reference proteome</keyword>
<dbReference type="GO" id="GO:0006826">
    <property type="term" value="P:iron ion transport"/>
    <property type="evidence" value="ECO:0007669"/>
    <property type="project" value="UniProtKB-KW"/>
</dbReference>
<evidence type="ECO:0000256" key="3">
    <source>
        <dbReference type="ARBA" id="ARBA00022452"/>
    </source>
</evidence>
<evidence type="ECO:0000256" key="11">
    <source>
        <dbReference type="PROSITE-ProRule" id="PRU01360"/>
    </source>
</evidence>
<dbReference type="PANTHER" id="PTHR32552">
    <property type="entry name" value="FERRICHROME IRON RECEPTOR-RELATED"/>
    <property type="match status" value="1"/>
</dbReference>
<keyword evidence="8 12" id="KW-0798">TonB box</keyword>
<gene>
    <name evidence="16" type="ORF">FIV46_09120</name>
</gene>